<keyword evidence="2" id="KW-0456">Lyase</keyword>
<dbReference type="GO" id="GO:0016832">
    <property type="term" value="F:aldehyde-lyase activity"/>
    <property type="evidence" value="ECO:0007669"/>
    <property type="project" value="TreeGrafter"/>
</dbReference>
<dbReference type="EMBL" id="CACVAR010000182">
    <property type="protein sequence ID" value="CAA6808810.1"/>
    <property type="molecule type" value="Genomic_DNA"/>
</dbReference>
<dbReference type="PANTHER" id="PTHR22789:SF0">
    <property type="entry name" value="3-OXO-TETRONATE 4-PHOSPHATE DECARBOXYLASE-RELATED"/>
    <property type="match status" value="1"/>
</dbReference>
<dbReference type="InterPro" id="IPR050197">
    <property type="entry name" value="Aldolase_class_II_sugar_metab"/>
</dbReference>
<keyword evidence="1" id="KW-0479">Metal-binding</keyword>
<name>A0A6S6SNK5_9BACT</name>
<evidence type="ECO:0000256" key="2">
    <source>
        <dbReference type="ARBA" id="ARBA00023239"/>
    </source>
</evidence>
<dbReference type="SUPFAM" id="SSF53639">
    <property type="entry name" value="AraD/HMP-PK domain-like"/>
    <property type="match status" value="1"/>
</dbReference>
<dbReference type="GO" id="GO:0046872">
    <property type="term" value="F:metal ion binding"/>
    <property type="evidence" value="ECO:0007669"/>
    <property type="project" value="UniProtKB-KW"/>
</dbReference>
<sequence>MNAHLLKELQHISHSMFAKNYFGVFHGSLSAKTDIHAFIINKKDIILDEVDEDGFIRLTCNTKKDYRWKEASNDAAIHSEIYTTLPNAKYISYTMPPYTTAYTFDHTIVIPRDYYGSTILKEVHVYDPKNFKNWEERAPHEIADYFEKNDTHLLLIKGFGLISYDRDLREMVKKVAILENSCRLLTINKMNTP</sequence>
<dbReference type="Pfam" id="PF00596">
    <property type="entry name" value="Aldolase_II"/>
    <property type="match status" value="1"/>
</dbReference>
<protein>
    <recommendedName>
        <fullName evidence="3">Class II aldolase/adducin N-terminal domain-containing protein</fullName>
    </recommendedName>
</protein>
<dbReference type="Gene3D" id="3.40.225.10">
    <property type="entry name" value="Class II aldolase/adducin N-terminal domain"/>
    <property type="match status" value="1"/>
</dbReference>
<dbReference type="GO" id="GO:0019323">
    <property type="term" value="P:pentose catabolic process"/>
    <property type="evidence" value="ECO:0007669"/>
    <property type="project" value="TreeGrafter"/>
</dbReference>
<dbReference type="SMART" id="SM01007">
    <property type="entry name" value="Aldolase_II"/>
    <property type="match status" value="1"/>
</dbReference>
<dbReference type="GO" id="GO:0005829">
    <property type="term" value="C:cytosol"/>
    <property type="evidence" value="ECO:0007669"/>
    <property type="project" value="TreeGrafter"/>
</dbReference>
<evidence type="ECO:0000313" key="4">
    <source>
        <dbReference type="EMBL" id="CAA6808810.1"/>
    </source>
</evidence>
<reference evidence="4" key="1">
    <citation type="submission" date="2020-01" db="EMBL/GenBank/DDBJ databases">
        <authorList>
            <person name="Meier V. D."/>
            <person name="Meier V D."/>
        </authorList>
    </citation>
    <scope>NUCLEOTIDE SEQUENCE</scope>
    <source>
        <strain evidence="4">HLG_WM_MAG_03</strain>
    </source>
</reference>
<gene>
    <name evidence="4" type="ORF">HELGO_WM39087</name>
</gene>
<proteinExistence type="predicted"/>
<evidence type="ECO:0000259" key="3">
    <source>
        <dbReference type="SMART" id="SM01007"/>
    </source>
</evidence>
<dbReference type="InterPro" id="IPR001303">
    <property type="entry name" value="Aldolase_II/adducin_N"/>
</dbReference>
<dbReference type="PANTHER" id="PTHR22789">
    <property type="entry name" value="FUCULOSE PHOSPHATE ALDOLASE"/>
    <property type="match status" value="1"/>
</dbReference>
<dbReference type="AlphaFoldDB" id="A0A6S6SNK5"/>
<dbReference type="InterPro" id="IPR036409">
    <property type="entry name" value="Aldolase_II/adducin_N_sf"/>
</dbReference>
<organism evidence="4">
    <name type="scientific">uncultured Sulfurovum sp</name>
    <dbReference type="NCBI Taxonomy" id="269237"/>
    <lineage>
        <taxon>Bacteria</taxon>
        <taxon>Pseudomonadati</taxon>
        <taxon>Campylobacterota</taxon>
        <taxon>Epsilonproteobacteria</taxon>
        <taxon>Campylobacterales</taxon>
        <taxon>Sulfurovaceae</taxon>
        <taxon>Sulfurovum</taxon>
        <taxon>environmental samples</taxon>
    </lineage>
</organism>
<feature type="domain" description="Class II aldolase/adducin N-terminal" evidence="3">
    <location>
        <begin position="7"/>
        <end position="186"/>
    </location>
</feature>
<evidence type="ECO:0000256" key="1">
    <source>
        <dbReference type="ARBA" id="ARBA00022723"/>
    </source>
</evidence>
<dbReference type="NCBIfam" id="NF004492">
    <property type="entry name" value="PRK05834.1"/>
    <property type="match status" value="1"/>
</dbReference>
<accession>A0A6S6SNK5</accession>